<dbReference type="Proteomes" id="UP000184073">
    <property type="component" value="Unassembled WGS sequence"/>
</dbReference>
<feature type="transmembrane region" description="Helical" evidence="1">
    <location>
        <begin position="15"/>
        <end position="32"/>
    </location>
</feature>
<gene>
    <name evidence="2" type="ORF">ASPVEDRAFT_122785</name>
</gene>
<dbReference type="PANTHER" id="PTHR36124:SF4">
    <property type="entry name" value="ER-BOUND OXYGENASE MPAB_MPAB'_RUBBER OXYGENASE CATALYTIC DOMAIN-CONTAINING PROTEIN"/>
    <property type="match status" value="1"/>
</dbReference>
<dbReference type="PANTHER" id="PTHR36124">
    <property type="match status" value="1"/>
</dbReference>
<evidence type="ECO:0008006" key="4">
    <source>
        <dbReference type="Google" id="ProtNLM"/>
    </source>
</evidence>
<dbReference type="STRING" id="1036611.A0A1L9P4Q5"/>
<evidence type="ECO:0000313" key="3">
    <source>
        <dbReference type="Proteomes" id="UP000184073"/>
    </source>
</evidence>
<dbReference type="VEuPathDB" id="FungiDB:ASPVEDRAFT_122785"/>
<protein>
    <recommendedName>
        <fullName evidence="4">ER-bound oxygenase mpaB/mpaB'/Rubber oxygenase catalytic domain-containing protein</fullName>
    </recommendedName>
</protein>
<keyword evidence="1" id="KW-1133">Transmembrane helix</keyword>
<dbReference type="OrthoDB" id="545169at2759"/>
<evidence type="ECO:0000256" key="1">
    <source>
        <dbReference type="SAM" id="Phobius"/>
    </source>
</evidence>
<dbReference type="AlphaFoldDB" id="A0A1L9P4Q5"/>
<reference evidence="3" key="1">
    <citation type="journal article" date="2017" name="Genome Biol.">
        <title>Comparative genomics reveals high biological diversity and specific adaptations in the industrially and medically important fungal genus Aspergillus.</title>
        <authorList>
            <person name="de Vries R.P."/>
            <person name="Riley R."/>
            <person name="Wiebenga A."/>
            <person name="Aguilar-Osorio G."/>
            <person name="Amillis S."/>
            <person name="Uchima C.A."/>
            <person name="Anderluh G."/>
            <person name="Asadollahi M."/>
            <person name="Askin M."/>
            <person name="Barry K."/>
            <person name="Battaglia E."/>
            <person name="Bayram O."/>
            <person name="Benocci T."/>
            <person name="Braus-Stromeyer S.A."/>
            <person name="Caldana C."/>
            <person name="Canovas D."/>
            <person name="Cerqueira G.C."/>
            <person name="Chen F."/>
            <person name="Chen W."/>
            <person name="Choi C."/>
            <person name="Clum A."/>
            <person name="Dos Santos R.A."/>
            <person name="Damasio A.R."/>
            <person name="Diallinas G."/>
            <person name="Emri T."/>
            <person name="Fekete E."/>
            <person name="Flipphi M."/>
            <person name="Freyberg S."/>
            <person name="Gallo A."/>
            <person name="Gournas C."/>
            <person name="Habgood R."/>
            <person name="Hainaut M."/>
            <person name="Harispe M.L."/>
            <person name="Henrissat B."/>
            <person name="Hilden K.S."/>
            <person name="Hope R."/>
            <person name="Hossain A."/>
            <person name="Karabika E."/>
            <person name="Karaffa L."/>
            <person name="Karanyi Z."/>
            <person name="Krasevec N."/>
            <person name="Kuo A."/>
            <person name="Kusch H."/>
            <person name="LaButti K."/>
            <person name="Lagendijk E.L."/>
            <person name="Lapidus A."/>
            <person name="Levasseur A."/>
            <person name="Lindquist E."/>
            <person name="Lipzen A."/>
            <person name="Logrieco A.F."/>
            <person name="MacCabe A."/>
            <person name="Maekelae M.R."/>
            <person name="Malavazi I."/>
            <person name="Melin P."/>
            <person name="Meyer V."/>
            <person name="Mielnichuk N."/>
            <person name="Miskei M."/>
            <person name="Molnar A.P."/>
            <person name="Mule G."/>
            <person name="Ngan C.Y."/>
            <person name="Orejas M."/>
            <person name="Orosz E."/>
            <person name="Ouedraogo J.P."/>
            <person name="Overkamp K.M."/>
            <person name="Park H.-S."/>
            <person name="Perrone G."/>
            <person name="Piumi F."/>
            <person name="Punt P.J."/>
            <person name="Ram A.F."/>
            <person name="Ramon A."/>
            <person name="Rauscher S."/>
            <person name="Record E."/>
            <person name="Riano-Pachon D.M."/>
            <person name="Robert V."/>
            <person name="Roehrig J."/>
            <person name="Ruller R."/>
            <person name="Salamov A."/>
            <person name="Salih N.S."/>
            <person name="Samson R.A."/>
            <person name="Sandor E."/>
            <person name="Sanguinetti M."/>
            <person name="Schuetze T."/>
            <person name="Sepcic K."/>
            <person name="Shelest E."/>
            <person name="Sherlock G."/>
            <person name="Sophianopoulou V."/>
            <person name="Squina F.M."/>
            <person name="Sun H."/>
            <person name="Susca A."/>
            <person name="Todd R.B."/>
            <person name="Tsang A."/>
            <person name="Unkles S.E."/>
            <person name="van de Wiele N."/>
            <person name="van Rossen-Uffink D."/>
            <person name="Oliveira J.V."/>
            <person name="Vesth T.C."/>
            <person name="Visser J."/>
            <person name="Yu J.-H."/>
            <person name="Zhou M."/>
            <person name="Andersen M.R."/>
            <person name="Archer D.B."/>
            <person name="Baker S.E."/>
            <person name="Benoit I."/>
            <person name="Brakhage A.A."/>
            <person name="Braus G.H."/>
            <person name="Fischer R."/>
            <person name="Frisvad J.C."/>
            <person name="Goldman G.H."/>
            <person name="Houbraken J."/>
            <person name="Oakley B."/>
            <person name="Pocsi I."/>
            <person name="Scazzocchio C."/>
            <person name="Seiboth B."/>
            <person name="vanKuyk P.A."/>
            <person name="Wortman J."/>
            <person name="Dyer P.S."/>
            <person name="Grigoriev I.V."/>
        </authorList>
    </citation>
    <scope>NUCLEOTIDE SEQUENCE [LARGE SCALE GENOMIC DNA]</scope>
    <source>
        <strain evidence="3">CBS 583.65</strain>
    </source>
</reference>
<dbReference type="InterPro" id="IPR046366">
    <property type="entry name" value="MPAB"/>
</dbReference>
<name>A0A1L9P4Q5_ASPVE</name>
<dbReference type="GO" id="GO:0016491">
    <property type="term" value="F:oxidoreductase activity"/>
    <property type="evidence" value="ECO:0007669"/>
    <property type="project" value="InterPro"/>
</dbReference>
<sequence length="421" mass="47274">MISTFITPSHEWENHWVVITAIAGYTALVWLLRHRRMKQIQAPFSSGKRQLSSMTVKESYEIIEQLQTLEFPYAFSKGRRMALLKAGGIPSMSKLFAVTGQNNKRNAGRRAVDTEILLREAQSKPRDSDRYAAAVARMNYLHSRYRRAGKITDPDLLHTLGDGLAEILNVVSREEWREFTDVEKCALGVFHRHLGEDMGIPFDPLPSASEGWTDGVHFGKELVDWTVRYEEEVAKPVATNDQYVRVYVDSALSSLPGVLRTTVRKVLGYALDDVMRTSLCIEKPGPIFCFVLGFIQEARKLLLRYLALPRPSFLAVKPVHDKANPETKLYNFERKGLQPWYMKASFASKWGPAALLVKAFGGRVPGAQGDRYISQGYDLMTIGPEPQKGKGIEEMEVDIEAIKAKGVATCPFSQAKSGAFN</sequence>
<dbReference type="GeneID" id="63721531"/>
<keyword evidence="1" id="KW-0812">Transmembrane</keyword>
<keyword evidence="1" id="KW-0472">Membrane</keyword>
<dbReference type="RefSeq" id="XP_040662262.1">
    <property type="nucleotide sequence ID" value="XM_040806020.1"/>
</dbReference>
<proteinExistence type="predicted"/>
<accession>A0A1L9P4Q5</accession>
<keyword evidence="3" id="KW-1185">Reference proteome</keyword>
<organism evidence="2 3">
    <name type="scientific">Aspergillus versicolor CBS 583.65</name>
    <dbReference type="NCBI Taxonomy" id="1036611"/>
    <lineage>
        <taxon>Eukaryota</taxon>
        <taxon>Fungi</taxon>
        <taxon>Dikarya</taxon>
        <taxon>Ascomycota</taxon>
        <taxon>Pezizomycotina</taxon>
        <taxon>Eurotiomycetes</taxon>
        <taxon>Eurotiomycetidae</taxon>
        <taxon>Eurotiales</taxon>
        <taxon>Aspergillaceae</taxon>
        <taxon>Aspergillus</taxon>
        <taxon>Aspergillus subgen. Nidulantes</taxon>
    </lineage>
</organism>
<evidence type="ECO:0000313" key="2">
    <source>
        <dbReference type="EMBL" id="OJI96499.1"/>
    </source>
</evidence>
<dbReference type="EMBL" id="KV878125">
    <property type="protein sequence ID" value="OJI96499.1"/>
    <property type="molecule type" value="Genomic_DNA"/>
</dbReference>